<dbReference type="Proteomes" id="UP000070720">
    <property type="component" value="Chromosome 1"/>
</dbReference>
<evidence type="ECO:0000256" key="1">
    <source>
        <dbReference type="SAM" id="MobiDB-lite"/>
    </source>
</evidence>
<dbReference type="EnsemblFungi" id="CEF75914">
    <property type="protein sequence ID" value="CEF75914"/>
    <property type="gene ID" value="FGRRES_13771"/>
</dbReference>
<reference evidence="3 4" key="1">
    <citation type="journal article" date="2007" name="Science">
        <title>The Fusarium graminearum genome reveals a link between localized polymorphism and pathogen specialization.</title>
        <authorList>
            <person name="Cuomo C.A."/>
            <person name="Gueldener U."/>
            <person name="Xu J.-R."/>
            <person name="Trail F."/>
            <person name="Turgeon B.G."/>
            <person name="Di Pietro A."/>
            <person name="Walton J.D."/>
            <person name="Ma L.-J."/>
            <person name="Baker S.E."/>
            <person name="Rep M."/>
            <person name="Adam G."/>
            <person name="Antoniw J."/>
            <person name="Baldwin T."/>
            <person name="Calvo S.E."/>
            <person name="Chang Y.-L."/>
            <person name="DeCaprio D."/>
            <person name="Gale L.R."/>
            <person name="Gnerre S."/>
            <person name="Goswami R.S."/>
            <person name="Hammond-Kosack K."/>
            <person name="Harris L.J."/>
            <person name="Hilburn K."/>
            <person name="Kennell J.C."/>
            <person name="Kroken S."/>
            <person name="Magnuson J.K."/>
            <person name="Mannhaupt G."/>
            <person name="Mauceli E.W."/>
            <person name="Mewes H.-W."/>
            <person name="Mitterbauer R."/>
            <person name="Muehlbauer G."/>
            <person name="Muensterkoetter M."/>
            <person name="Nelson D."/>
            <person name="O'Donnell K."/>
            <person name="Ouellet T."/>
            <person name="Qi W."/>
            <person name="Quesneville H."/>
            <person name="Roncero M.I.G."/>
            <person name="Seong K.-Y."/>
            <person name="Tetko I.V."/>
            <person name="Urban M."/>
            <person name="Waalwijk C."/>
            <person name="Ward T.J."/>
            <person name="Yao J."/>
            <person name="Birren B.W."/>
            <person name="Kistler H.C."/>
        </authorList>
    </citation>
    <scope>NUCLEOTIDE SEQUENCE [LARGE SCALE GENOMIC DNA]</scope>
    <source>
        <strain evidence="4">ATCC MYA-4620 / CBS 123657 / FGSC 9075 / NRRL 31084 / PH-1</strain>
        <strain evidence="3">PH-1 / ATCC MYA-4620 / FGSC 9075 / NRRL 31084</strain>
    </source>
</reference>
<evidence type="ECO:0000313" key="3">
    <source>
        <dbReference type="EnsemblFungi" id="CEF75914"/>
    </source>
</evidence>
<organism evidence="2 4">
    <name type="scientific">Gibberella zeae (strain ATCC MYA-4620 / CBS 123657 / FGSC 9075 / NRRL 31084 / PH-1)</name>
    <name type="common">Wheat head blight fungus</name>
    <name type="synonym">Fusarium graminearum</name>
    <dbReference type="NCBI Taxonomy" id="229533"/>
    <lineage>
        <taxon>Eukaryota</taxon>
        <taxon>Fungi</taxon>
        <taxon>Dikarya</taxon>
        <taxon>Ascomycota</taxon>
        <taxon>Pezizomycotina</taxon>
        <taxon>Sordariomycetes</taxon>
        <taxon>Hypocreomycetidae</taxon>
        <taxon>Hypocreales</taxon>
        <taxon>Nectriaceae</taxon>
        <taxon>Fusarium</taxon>
    </lineage>
</organism>
<feature type="compositionally biased region" description="Basic residues" evidence="1">
    <location>
        <begin position="23"/>
        <end position="33"/>
    </location>
</feature>
<accession>A0A098DAF6</accession>
<dbReference type="KEGG" id="fgr:FGSG_13771"/>
<reference evidence="3" key="4">
    <citation type="submission" date="2017-01" db="UniProtKB">
        <authorList>
            <consortium name="EnsemblFungi"/>
        </authorList>
    </citation>
    <scope>IDENTIFICATION</scope>
    <source>
        <strain evidence="3">PH-1 / ATCC MYA-4620 / FGSC 9075 / NRRL 31084</strain>
    </source>
</reference>
<dbReference type="InParanoid" id="I1SA90"/>
<evidence type="ECO:0000313" key="2">
    <source>
        <dbReference type="EMBL" id="CEF75914.1"/>
    </source>
</evidence>
<reference evidence="2 4" key="3">
    <citation type="journal article" date="2015" name="BMC Genomics">
        <title>The completed genome sequence of the pathogenic ascomycete fungus Fusarium graminearum.</title>
        <authorList>
            <person name="King R."/>
            <person name="Urban M."/>
            <person name="Hammond-Kosack M.C."/>
            <person name="Hassani-Pak K."/>
            <person name="Hammond-Kosack K.E."/>
        </authorList>
    </citation>
    <scope>NUCLEOTIDE SEQUENCE [LARGE SCALE GENOMIC DNA]</scope>
    <source>
        <strain evidence="4">ATCC MYA-4620 / CBS 123657 / FGSC 9075 / NRRL 31084 / PH-1</strain>
        <strain evidence="2">PH-1</strain>
    </source>
</reference>
<proteinExistence type="predicted"/>
<feature type="region of interest" description="Disordered" evidence="1">
    <location>
        <begin position="19"/>
        <end position="41"/>
    </location>
</feature>
<accession>I1SA90</accession>
<reference evidence="3 4" key="2">
    <citation type="journal article" date="2010" name="Nature">
        <title>Comparative genomics reveals mobile pathogenicity chromosomes in Fusarium.</title>
        <authorList>
            <person name="Ma L.J."/>
            <person name="van der Does H.C."/>
            <person name="Borkovich K.A."/>
            <person name="Coleman J.J."/>
            <person name="Daboussi M.J."/>
            <person name="Di Pietro A."/>
            <person name="Dufresne M."/>
            <person name="Freitag M."/>
            <person name="Grabherr M."/>
            <person name="Henrissat B."/>
            <person name="Houterman P.M."/>
            <person name="Kang S."/>
            <person name="Shim W.B."/>
            <person name="Woloshuk C."/>
            <person name="Xie X."/>
            <person name="Xu J.R."/>
            <person name="Antoniw J."/>
            <person name="Baker S.E."/>
            <person name="Bluhm B.H."/>
            <person name="Breakspear A."/>
            <person name="Brown D.W."/>
            <person name="Butchko R.A."/>
            <person name="Chapman S."/>
            <person name="Coulson R."/>
            <person name="Coutinho P.M."/>
            <person name="Danchin E.G."/>
            <person name="Diener A."/>
            <person name="Gale L.R."/>
            <person name="Gardiner D.M."/>
            <person name="Goff S."/>
            <person name="Hammond-Kosack K.E."/>
            <person name="Hilburn K."/>
            <person name="Hua-Van A."/>
            <person name="Jonkers W."/>
            <person name="Kazan K."/>
            <person name="Kodira C.D."/>
            <person name="Koehrsen M."/>
            <person name="Kumar L."/>
            <person name="Lee Y.H."/>
            <person name="Li L."/>
            <person name="Manners J.M."/>
            <person name="Miranda-Saavedra D."/>
            <person name="Mukherjee M."/>
            <person name="Park G."/>
            <person name="Park J."/>
            <person name="Park S.Y."/>
            <person name="Proctor R.H."/>
            <person name="Regev A."/>
            <person name="Ruiz-Roldan M.C."/>
            <person name="Sain D."/>
            <person name="Sakthikumar S."/>
            <person name="Sykes S."/>
            <person name="Schwartz D.C."/>
            <person name="Turgeon B.G."/>
            <person name="Wapinski I."/>
            <person name="Yoder O."/>
            <person name="Young S."/>
            <person name="Zeng Q."/>
            <person name="Zhou S."/>
            <person name="Galagan J."/>
            <person name="Cuomo C.A."/>
            <person name="Kistler H.C."/>
            <person name="Rep M."/>
        </authorList>
    </citation>
    <scope>GENOME REANNOTATION</scope>
    <source>
        <strain evidence="4">ATCC MYA-4620 / CBS 123657 / FGSC 9075 / NRRL 31084 / PH-1</strain>
        <strain evidence="3">PH-1 / ATCC MYA-4620 / FGSC 9075 / NRRL 31084</strain>
    </source>
</reference>
<dbReference type="VEuPathDB" id="FungiDB:FGRAMPH1_01G08221"/>
<dbReference type="EMBL" id="HG970332">
    <property type="protein sequence ID" value="CEF75914.1"/>
    <property type="molecule type" value="Genomic_DNA"/>
</dbReference>
<keyword evidence="4" id="KW-1185">Reference proteome</keyword>
<dbReference type="RefSeq" id="XP_011319471.1">
    <property type="nucleotide sequence ID" value="XM_011321169.1"/>
</dbReference>
<gene>
    <name evidence="2" type="ORF">FGRAMPH1_01T08221</name>
</gene>
<sequence length="104" mass="11900">MPVFLSVTWTLAGTNDTCESNHLPKRKPLRTRHSSQSLEPPVFEEGTHLGECFPLLELSELCTILEQDWTTSRYSYKPSQATNEEVSTMIQLQWTVQTLQGWTS</sequence>
<evidence type="ECO:0000313" key="4">
    <source>
        <dbReference type="Proteomes" id="UP000070720"/>
    </source>
</evidence>
<dbReference type="HOGENOM" id="CLU_2250402_0_0_1"/>
<protein>
    <submittedName>
        <fullName evidence="2">Chromosome 1, complete genome</fullName>
    </submittedName>
</protein>
<dbReference type="AlphaFoldDB" id="I1SA90"/>
<name>I1SA90_GIBZE</name>